<dbReference type="PATRIC" id="fig|1198630.3.peg.1144"/>
<dbReference type="Gene3D" id="3.40.50.150">
    <property type="entry name" value="Vaccinia Virus protein VP39"/>
    <property type="match status" value="1"/>
</dbReference>
<dbReference type="GO" id="GO:0009007">
    <property type="term" value="F:site-specific DNA-methyltransferase (adenine-specific) activity"/>
    <property type="evidence" value="ECO:0007669"/>
    <property type="project" value="UniProtKB-EC"/>
</dbReference>
<dbReference type="PRINTS" id="PR00508">
    <property type="entry name" value="S21N4MTFRASE"/>
</dbReference>
<dbReference type="SUPFAM" id="SSF53335">
    <property type="entry name" value="S-adenosyl-L-methionine-dependent methyltransferases"/>
    <property type="match status" value="1"/>
</dbReference>
<keyword evidence="5" id="KW-0680">Restriction system</keyword>
<dbReference type="PROSITE" id="PS00092">
    <property type="entry name" value="N6_MTASE"/>
    <property type="match status" value="1"/>
</dbReference>
<sequence length="641" mass="74302">MYNQFFNTVLEVLKQDQRFFTDNGELLRNSVYEAAMQMDSKLIKLLLSNEETKKRFFADVEGVLVFDKVGFGWVINNRQFLPDSYTRYKNKIGLVNSRDEYISTSKDVVLVFPYKDCVLEGGQTKEDQKRDEIFYNETLAPDEVDRLLYPKVFTNAKRYTADGEESITEFKDTDNLIIKGNNLLAIASLLKRYEGKIQCIYIDPPYYFNERKEDDSFKYNTNFSFSTWLVFMKNRLEIAKRLLAKGGTIWISIGEDGMHYLKVLADDIFGKEHFIGTIPRRTRHGKSDVPFNFSQDFDWLLCYTNVDDKNTPVGRTVERKYYITDDYPGQPWRLADLTKQTTASERANSYFTIVNPKTGEEYPPSEKRTWCITKDTFDYYYQKGAIVFPGDYDFLNITKPYMRKFKSEDDAAGKLSAVISDFQIQDFLKVLFGDAKNKDGNNEIDAMFGREEFSYAKPENLIKAIIEVSTKENDIVLDFHLGSGTTAAVAHKMGRRYIGVEQMDYIDTITVGRLKKVIEGEQGGISKDVNWQGGGSFVYCELAKLNQKYVDRIQIAENDKELADIWREIKKTGFISCYVNPKDINPEAEDFKSLSFEEKKRLFVELLDKNQLYVNYCDIDDEDYNISDADKAFTKSFYEGV</sequence>
<dbReference type="HOGENOM" id="CLU_029607_1_0_9"/>
<dbReference type="RefSeq" id="WP_004400043.1">
    <property type="nucleotide sequence ID" value="NZ_KB731283.1"/>
</dbReference>
<feature type="domain" description="Type III restriction/modification enzyme methylation subunit" evidence="7">
    <location>
        <begin position="39"/>
        <end position="94"/>
    </location>
</feature>
<dbReference type="GO" id="GO:0032259">
    <property type="term" value="P:methylation"/>
    <property type="evidence" value="ECO:0007669"/>
    <property type="project" value="UniProtKB-KW"/>
</dbReference>
<evidence type="ECO:0000313" key="8">
    <source>
        <dbReference type="EMBL" id="EMT39263.1"/>
    </source>
</evidence>
<evidence type="ECO:0000256" key="1">
    <source>
        <dbReference type="ARBA" id="ARBA00006594"/>
    </source>
</evidence>
<keyword evidence="3 8" id="KW-0808">Transferase</keyword>
<comment type="similarity">
    <text evidence="1">Belongs to the N(4)/N(6)-methyltransferase family.</text>
</comment>
<keyword evidence="2 8" id="KW-0489">Methyltransferase</keyword>
<proteinExistence type="inferred from homology"/>
<evidence type="ECO:0000259" key="6">
    <source>
        <dbReference type="Pfam" id="PF01555"/>
    </source>
</evidence>
<comment type="caution">
    <text evidence="8">The sequence shown here is derived from an EMBL/GenBank/DDBJ whole genome shotgun (WGS) entry which is preliminary data.</text>
</comment>
<dbReference type="InterPro" id="IPR022221">
    <property type="entry name" value="TypeIII_RM_meth"/>
</dbReference>
<dbReference type="InterPro" id="IPR029063">
    <property type="entry name" value="SAM-dependent_MTases_sf"/>
</dbReference>
<dbReference type="EMBL" id="AMYG01000029">
    <property type="protein sequence ID" value="EMT39263.1"/>
    <property type="molecule type" value="Genomic_DNA"/>
</dbReference>
<keyword evidence="9" id="KW-1185">Reference proteome</keyword>
<dbReference type="AlphaFoldDB" id="M8CY57"/>
<dbReference type="GO" id="GO:0008170">
    <property type="term" value="F:N-methyltransferase activity"/>
    <property type="evidence" value="ECO:0007669"/>
    <property type="project" value="InterPro"/>
</dbReference>
<dbReference type="PIRSF" id="PIRSF015855">
    <property type="entry name" value="TypeIII_Mtase_mKpnI"/>
    <property type="match status" value="1"/>
</dbReference>
<dbReference type="InterPro" id="IPR002052">
    <property type="entry name" value="DNA_methylase_N6_adenine_CS"/>
</dbReference>
<evidence type="ECO:0000256" key="2">
    <source>
        <dbReference type="ARBA" id="ARBA00022603"/>
    </source>
</evidence>
<evidence type="ECO:0000313" key="9">
    <source>
        <dbReference type="Proteomes" id="UP000013242"/>
    </source>
</evidence>
<dbReference type="InterPro" id="IPR002941">
    <property type="entry name" value="DNA_methylase_N4/N6"/>
</dbReference>
<dbReference type="Pfam" id="PF12564">
    <property type="entry name" value="TypeIII_RM_meth"/>
    <property type="match status" value="1"/>
</dbReference>
<dbReference type="GO" id="GO:0009307">
    <property type="term" value="P:DNA restriction-modification system"/>
    <property type="evidence" value="ECO:0007669"/>
    <property type="project" value="UniProtKB-KW"/>
</dbReference>
<dbReference type="InterPro" id="IPR002295">
    <property type="entry name" value="N4/N6-MTase_EcoPI_Mod-like"/>
</dbReference>
<dbReference type="InterPro" id="IPR001091">
    <property type="entry name" value="RM_Methyltransferase"/>
</dbReference>
<evidence type="ECO:0000256" key="4">
    <source>
        <dbReference type="ARBA" id="ARBA00022691"/>
    </source>
</evidence>
<organism evidence="8 9">
    <name type="scientific">Thermoanaerobacter thermohydrosulfuricus WC1</name>
    <dbReference type="NCBI Taxonomy" id="1198630"/>
    <lineage>
        <taxon>Bacteria</taxon>
        <taxon>Bacillati</taxon>
        <taxon>Bacillota</taxon>
        <taxon>Clostridia</taxon>
        <taxon>Thermoanaerobacterales</taxon>
        <taxon>Thermoanaerobacteraceae</taxon>
        <taxon>Thermoanaerobacter</taxon>
    </lineage>
</organism>
<dbReference type="Pfam" id="PF01555">
    <property type="entry name" value="N6_N4_Mtase"/>
    <property type="match status" value="1"/>
</dbReference>
<feature type="domain" description="DNA methylase N-4/N-6" evidence="6">
    <location>
        <begin position="197"/>
        <end position="505"/>
    </location>
</feature>
<reference evidence="8 9" key="1">
    <citation type="journal article" date="2013" name="PLoS ONE">
        <title>Genomic Evaluation of Thermoanaerobacter spp. for the Construction of Designer Co-Cultures to Improve Lignocellulosic Biofuel Production.</title>
        <authorList>
            <person name="Verbeke T.J."/>
            <person name="Zhang X."/>
            <person name="Henrissat B."/>
            <person name="Spicer V."/>
            <person name="Rydzak T."/>
            <person name="Krokhin O.V."/>
            <person name="Fristensky B."/>
            <person name="Levin D.B."/>
            <person name="Sparling R."/>
        </authorList>
    </citation>
    <scope>NUCLEOTIDE SEQUENCE [LARGE SCALE GENOMIC DNA]</scope>
    <source>
        <strain evidence="8 9">WC1</strain>
    </source>
</reference>
<dbReference type="Proteomes" id="UP000013242">
    <property type="component" value="Unassembled WGS sequence"/>
</dbReference>
<dbReference type="GO" id="GO:0003677">
    <property type="term" value="F:DNA binding"/>
    <property type="evidence" value="ECO:0007669"/>
    <property type="project" value="InterPro"/>
</dbReference>
<keyword evidence="4" id="KW-0949">S-adenosyl-L-methionine</keyword>
<evidence type="ECO:0000256" key="5">
    <source>
        <dbReference type="ARBA" id="ARBA00022747"/>
    </source>
</evidence>
<dbReference type="EC" id="2.1.1.72" evidence="8"/>
<evidence type="ECO:0000256" key="3">
    <source>
        <dbReference type="ARBA" id="ARBA00022679"/>
    </source>
</evidence>
<evidence type="ECO:0000259" key="7">
    <source>
        <dbReference type="Pfam" id="PF12564"/>
    </source>
</evidence>
<accession>M8CY57</accession>
<gene>
    <name evidence="8" type="ORF">TthWC1_1114</name>
</gene>
<name>M8CY57_THETY</name>
<protein>
    <submittedName>
        <fullName evidence="8">Adenine specific DNA methylase Mod</fullName>
        <ecNumber evidence="8">2.1.1.72</ecNumber>
    </submittedName>
</protein>